<evidence type="ECO:0000256" key="11">
    <source>
        <dbReference type="SAM" id="Coils"/>
    </source>
</evidence>
<evidence type="ECO:0000256" key="3">
    <source>
        <dbReference type="ARBA" id="ARBA00012438"/>
    </source>
</evidence>
<keyword evidence="8" id="KW-0067">ATP-binding</keyword>
<dbReference type="SUPFAM" id="SSF52172">
    <property type="entry name" value="CheY-like"/>
    <property type="match status" value="1"/>
</dbReference>
<dbReference type="Gene3D" id="6.10.340.10">
    <property type="match status" value="1"/>
</dbReference>
<dbReference type="SUPFAM" id="SSF47384">
    <property type="entry name" value="Homodimeric domain of signal transducing histidine kinase"/>
    <property type="match status" value="1"/>
</dbReference>
<evidence type="ECO:0000256" key="4">
    <source>
        <dbReference type="ARBA" id="ARBA00022553"/>
    </source>
</evidence>
<dbReference type="CDD" id="cd17538">
    <property type="entry name" value="REC_D1_PleD-like"/>
    <property type="match status" value="1"/>
</dbReference>
<dbReference type="GO" id="GO:0006355">
    <property type="term" value="P:regulation of DNA-templated transcription"/>
    <property type="evidence" value="ECO:0007669"/>
    <property type="project" value="InterPro"/>
</dbReference>
<dbReference type="SMART" id="SM00387">
    <property type="entry name" value="HATPase_c"/>
    <property type="match status" value="1"/>
</dbReference>
<keyword evidence="5" id="KW-0808">Transferase</keyword>
<comment type="caution">
    <text evidence="15">The sequence shown here is derived from an EMBL/GenBank/DDBJ whole genome shotgun (WGS) entry which is preliminary data.</text>
</comment>
<dbReference type="Gene3D" id="1.10.287.130">
    <property type="match status" value="1"/>
</dbReference>
<dbReference type="PANTHER" id="PTHR43047">
    <property type="entry name" value="TWO-COMPONENT HISTIDINE PROTEIN KINASE"/>
    <property type="match status" value="1"/>
</dbReference>
<name>A0A066RRU2_9GAMM</name>
<dbReference type="InterPro" id="IPR003661">
    <property type="entry name" value="HisK_dim/P_dom"/>
</dbReference>
<dbReference type="InterPro" id="IPR011006">
    <property type="entry name" value="CheY-like_superfamily"/>
</dbReference>
<dbReference type="CDD" id="cd06225">
    <property type="entry name" value="HAMP"/>
    <property type="match status" value="1"/>
</dbReference>
<gene>
    <name evidence="15" type="ORF">EA58_16935</name>
</gene>
<dbReference type="InterPro" id="IPR003660">
    <property type="entry name" value="HAMP_dom"/>
</dbReference>
<proteinExistence type="predicted"/>
<dbReference type="OrthoDB" id="9804645at2"/>
<dbReference type="STRING" id="1654360.EA58_16935"/>
<feature type="coiled-coil region" evidence="11">
    <location>
        <begin position="845"/>
        <end position="877"/>
    </location>
</feature>
<evidence type="ECO:0000256" key="9">
    <source>
        <dbReference type="ARBA" id="ARBA00023012"/>
    </source>
</evidence>
<dbReference type="GO" id="GO:0000155">
    <property type="term" value="F:phosphorelay sensor kinase activity"/>
    <property type="evidence" value="ECO:0007669"/>
    <property type="project" value="InterPro"/>
</dbReference>
<dbReference type="InterPro" id="IPR035965">
    <property type="entry name" value="PAS-like_dom_sf"/>
</dbReference>
<comment type="catalytic activity">
    <reaction evidence="1">
        <text>ATP + protein L-histidine = ADP + protein N-phospho-L-histidine.</text>
        <dbReference type="EC" id="2.7.13.3"/>
    </reaction>
</comment>
<dbReference type="GO" id="GO:0005524">
    <property type="term" value="F:ATP binding"/>
    <property type="evidence" value="ECO:0007669"/>
    <property type="project" value="UniProtKB-KW"/>
</dbReference>
<dbReference type="InterPro" id="IPR036890">
    <property type="entry name" value="HATPase_C_sf"/>
</dbReference>
<keyword evidence="4 10" id="KW-0597">Phosphoprotein</keyword>
<dbReference type="Pfam" id="PF00512">
    <property type="entry name" value="HisKA"/>
    <property type="match status" value="1"/>
</dbReference>
<dbReference type="SMART" id="SM00388">
    <property type="entry name" value="HisKA"/>
    <property type="match status" value="1"/>
</dbReference>
<dbReference type="InterPro" id="IPR005467">
    <property type="entry name" value="His_kinase_dom"/>
</dbReference>
<evidence type="ECO:0000256" key="1">
    <source>
        <dbReference type="ARBA" id="ARBA00000085"/>
    </source>
</evidence>
<feature type="domain" description="Histidine kinase" evidence="12">
    <location>
        <begin position="480"/>
        <end position="698"/>
    </location>
</feature>
<dbReference type="Proteomes" id="UP000027192">
    <property type="component" value="Unassembled WGS sequence"/>
</dbReference>
<dbReference type="EC" id="2.7.13.3" evidence="3"/>
<evidence type="ECO:0000256" key="2">
    <source>
        <dbReference type="ARBA" id="ARBA00004370"/>
    </source>
</evidence>
<keyword evidence="11" id="KW-0175">Coiled coil</keyword>
<dbReference type="SMART" id="SM00304">
    <property type="entry name" value="HAMP"/>
    <property type="match status" value="1"/>
</dbReference>
<dbReference type="SUPFAM" id="SSF55785">
    <property type="entry name" value="PYP-like sensor domain (PAS domain)"/>
    <property type="match status" value="1"/>
</dbReference>
<evidence type="ECO:0000259" key="14">
    <source>
        <dbReference type="PROSITE" id="PS50885"/>
    </source>
</evidence>
<dbReference type="CDD" id="cd16922">
    <property type="entry name" value="HATPase_EvgS-ArcB-TorS-like"/>
    <property type="match status" value="1"/>
</dbReference>
<dbReference type="Pfam" id="PF02518">
    <property type="entry name" value="HATPase_c"/>
    <property type="match status" value="1"/>
</dbReference>
<dbReference type="CDD" id="cd22890">
    <property type="entry name" value="ChiS-DBD"/>
    <property type="match status" value="1"/>
</dbReference>
<dbReference type="PRINTS" id="PR00344">
    <property type="entry name" value="BCTRLSENSOR"/>
</dbReference>
<dbReference type="PROSITE" id="PS50110">
    <property type="entry name" value="RESPONSE_REGULATORY"/>
    <property type="match status" value="1"/>
</dbReference>
<accession>A0A066RRU2</accession>
<dbReference type="InterPro" id="IPR004358">
    <property type="entry name" value="Sig_transdc_His_kin-like_C"/>
</dbReference>
<protein>
    <recommendedName>
        <fullName evidence="3">histidine kinase</fullName>
        <ecNumber evidence="3">2.7.13.3</ecNumber>
    </recommendedName>
</protein>
<evidence type="ECO:0000313" key="16">
    <source>
        <dbReference type="Proteomes" id="UP000027192"/>
    </source>
</evidence>
<dbReference type="CDD" id="cd00082">
    <property type="entry name" value="HisKA"/>
    <property type="match status" value="1"/>
</dbReference>
<organism evidence="15 16">
    <name type="scientific">Photobacterium galatheae</name>
    <dbReference type="NCBI Taxonomy" id="1654360"/>
    <lineage>
        <taxon>Bacteria</taxon>
        <taxon>Pseudomonadati</taxon>
        <taxon>Pseudomonadota</taxon>
        <taxon>Gammaproteobacteria</taxon>
        <taxon>Vibrionales</taxon>
        <taxon>Vibrionaceae</taxon>
        <taxon>Photobacterium</taxon>
    </lineage>
</organism>
<dbReference type="InterPro" id="IPR013767">
    <property type="entry name" value="PAS_fold"/>
</dbReference>
<keyword evidence="16" id="KW-1185">Reference proteome</keyword>
<evidence type="ECO:0000259" key="13">
    <source>
        <dbReference type="PROSITE" id="PS50110"/>
    </source>
</evidence>
<evidence type="ECO:0000256" key="8">
    <source>
        <dbReference type="ARBA" id="ARBA00022840"/>
    </source>
</evidence>
<dbReference type="PROSITE" id="PS50109">
    <property type="entry name" value="HIS_KIN"/>
    <property type="match status" value="1"/>
</dbReference>
<evidence type="ECO:0000313" key="15">
    <source>
        <dbReference type="EMBL" id="KDM90412.1"/>
    </source>
</evidence>
<dbReference type="SUPFAM" id="SSF158472">
    <property type="entry name" value="HAMP domain-like"/>
    <property type="match status" value="1"/>
</dbReference>
<keyword evidence="6" id="KW-0547">Nucleotide-binding</keyword>
<dbReference type="AlphaFoldDB" id="A0A066RRU2"/>
<evidence type="ECO:0000256" key="10">
    <source>
        <dbReference type="PROSITE-ProRule" id="PRU00169"/>
    </source>
</evidence>
<keyword evidence="7 15" id="KW-0418">Kinase</keyword>
<dbReference type="Gene3D" id="3.40.50.2300">
    <property type="match status" value="1"/>
</dbReference>
<dbReference type="InterPro" id="IPR003594">
    <property type="entry name" value="HATPase_dom"/>
</dbReference>
<feature type="coiled-coil region" evidence="11">
    <location>
        <begin position="436"/>
        <end position="470"/>
    </location>
</feature>
<dbReference type="SMART" id="SM00091">
    <property type="entry name" value="PAS"/>
    <property type="match status" value="1"/>
</dbReference>
<dbReference type="Pfam" id="PF00672">
    <property type="entry name" value="HAMP"/>
    <property type="match status" value="1"/>
</dbReference>
<reference evidence="15 16" key="1">
    <citation type="submission" date="2014-04" db="EMBL/GenBank/DDBJ databases">
        <title>Draft genome sequence of Photobacterium halotolerans S2753: a solonamide, ngercheumicin and holomycin producer.</title>
        <authorList>
            <person name="Machado H.R."/>
            <person name="Gram L."/>
        </authorList>
    </citation>
    <scope>NUCLEOTIDE SEQUENCE [LARGE SCALE GENOMIC DNA]</scope>
    <source>
        <strain evidence="15 16">S2753</strain>
    </source>
</reference>
<evidence type="ECO:0000256" key="5">
    <source>
        <dbReference type="ARBA" id="ARBA00022679"/>
    </source>
</evidence>
<dbReference type="Pfam" id="PF00989">
    <property type="entry name" value="PAS"/>
    <property type="match status" value="1"/>
</dbReference>
<dbReference type="InterPro" id="IPR000014">
    <property type="entry name" value="PAS"/>
</dbReference>
<dbReference type="FunFam" id="3.40.50.2300:FF:000121">
    <property type="entry name" value="Sensor histidine kinase RcsC"/>
    <property type="match status" value="1"/>
</dbReference>
<evidence type="ECO:0000256" key="6">
    <source>
        <dbReference type="ARBA" id="ARBA00022741"/>
    </source>
</evidence>
<dbReference type="Gene3D" id="3.30.565.10">
    <property type="entry name" value="Histidine kinase-like ATPase, C-terminal domain"/>
    <property type="match status" value="1"/>
</dbReference>
<feature type="domain" description="Response regulatory" evidence="13">
    <location>
        <begin position="736"/>
        <end position="852"/>
    </location>
</feature>
<feature type="modified residue" description="4-aspartylphosphate" evidence="10">
    <location>
        <position position="785"/>
    </location>
</feature>
<dbReference type="EMBL" id="JMIB01000032">
    <property type="protein sequence ID" value="KDM90412.1"/>
    <property type="molecule type" value="Genomic_DNA"/>
</dbReference>
<keyword evidence="9" id="KW-0902">Two-component regulatory system</keyword>
<dbReference type="SUPFAM" id="SSF55874">
    <property type="entry name" value="ATPase domain of HSP90 chaperone/DNA topoisomerase II/histidine kinase"/>
    <property type="match status" value="1"/>
</dbReference>
<sequence>MQKTTRFKRLQHTLMLAFLLLSLIPLTLSSLFFLHSHTRDLAEQSTSHLASLRDNKSQQLDAFFAAKESEIQSFVSSELANASGGRFYGIVGAFRQLGDIQRLSKGASRGEYFNEALTTRPLSGHVDNTSPDFIVQERYRLIYKRYHWAYEAYLKRSDFSDILLVDLDGNVVYTSNSPALFAASLSTETAQYPTLSQTFSRIKTLTHEYRKRRAENPSQQLNEQKSEQLPVTYTDFAADEDTGEATAWFAAPIIQHGYLHSYAFFKLSNRAIAAVMANSSEGNQFVQTLLVGPDHSLRLPNDSQLPGQLVSPGIDQALSGKTGVGSLLNYKQIPVLSAYAPIDVLGNSWALVVELPEQEAFARIHELEEFFLLAILTAVLLVTLTAHWLSNYITAPLLRLTWAAEQVSAGDLDQKINSTDRRDEIGRLAISFARMQRSIREKITLIREQNAELEQNLAVIRQQNEELQTADKLKDEFLATTSHELRTPLHGMVGIAEALLAGANGPVQASQQHQLDMIISSGQRLTKLVDDLLDYHKMRYGDLDIRPHAVDLAAANRLVLELSAHLLDNKPVRMINQIQPDLPLVRADEQRLEQVLYNLVGNAIKYTSEGKIILSATVLETQVRVQVVDTGQGIPAEQLEHIFEPLVQANTGSANYRQGAGLGLSISRQLIELMGGSLYVSSQPMIGTTFSFTLPLATEADIAHCQPATQAHFQAPRQEQSTLETETLPDNPDGELLLVVDDEPVNLQIVTSFLRIAGYQVITADNGAQALKIMESRQPSLILLDVMMPGMNGYEVCQQLRTRYNMTELPIIMLSALGQAQDRVKGFECGANDYLSKPFHKDELSARIRAHLQAAQTERQRQENQALQQEIRHREQVQAALLDTQTRLLGLLESTSEAILCAREDGRIRYANNAAGQLFQRAPAQLERLSIQDLLLTQLPDEIEKNRHYHGELIYRIQEQNQTLATDLIQLPAESGLSQMFVFDQQGPSSGERIALLENAVDVLSGFASDGDKHNLQRLRELGDEFSQLADRLDLSQPDKADRLRHLLVDVMKSSLLFWESTTGKSKFDLAEESGLWRVYLDRSTLQTRTLDKYLHLETLPKTPRWRTVLNTLDFVLERCPQPGAERENIVEMRNQLQLMINQ</sequence>
<feature type="domain" description="HAMP" evidence="14">
    <location>
        <begin position="391"/>
        <end position="444"/>
    </location>
</feature>
<dbReference type="Pfam" id="PF00072">
    <property type="entry name" value="Response_reg"/>
    <property type="match status" value="1"/>
</dbReference>
<dbReference type="InterPro" id="IPR036097">
    <property type="entry name" value="HisK_dim/P_sf"/>
</dbReference>
<comment type="subcellular location">
    <subcellularLocation>
        <location evidence="2">Membrane</location>
    </subcellularLocation>
</comment>
<dbReference type="GO" id="GO:0016020">
    <property type="term" value="C:membrane"/>
    <property type="evidence" value="ECO:0007669"/>
    <property type="project" value="UniProtKB-SubCell"/>
</dbReference>
<dbReference type="Gene3D" id="3.30.450.20">
    <property type="entry name" value="PAS domain"/>
    <property type="match status" value="1"/>
</dbReference>
<evidence type="ECO:0000256" key="7">
    <source>
        <dbReference type="ARBA" id="ARBA00022777"/>
    </source>
</evidence>
<dbReference type="RefSeq" id="WP_036755328.1">
    <property type="nucleotide sequence ID" value="NZ_JAGSGC010000001.1"/>
</dbReference>
<evidence type="ECO:0000259" key="12">
    <source>
        <dbReference type="PROSITE" id="PS50109"/>
    </source>
</evidence>
<dbReference type="SMART" id="SM00448">
    <property type="entry name" value="REC"/>
    <property type="match status" value="1"/>
</dbReference>
<dbReference type="InterPro" id="IPR001789">
    <property type="entry name" value="Sig_transdc_resp-reg_receiver"/>
</dbReference>
<dbReference type="PROSITE" id="PS50885">
    <property type="entry name" value="HAMP"/>
    <property type="match status" value="1"/>
</dbReference>